<evidence type="ECO:0000313" key="1">
    <source>
        <dbReference type="EMBL" id="CAH1791545.1"/>
    </source>
</evidence>
<protein>
    <submittedName>
        <fullName evidence="1">Uncharacterized protein</fullName>
    </submittedName>
</protein>
<dbReference type="Proteomes" id="UP000749559">
    <property type="component" value="Unassembled WGS sequence"/>
</dbReference>
<organism evidence="1 2">
    <name type="scientific">Owenia fusiformis</name>
    <name type="common">Polychaete worm</name>
    <dbReference type="NCBI Taxonomy" id="6347"/>
    <lineage>
        <taxon>Eukaryota</taxon>
        <taxon>Metazoa</taxon>
        <taxon>Spiralia</taxon>
        <taxon>Lophotrochozoa</taxon>
        <taxon>Annelida</taxon>
        <taxon>Polychaeta</taxon>
        <taxon>Sedentaria</taxon>
        <taxon>Canalipalpata</taxon>
        <taxon>Sabellida</taxon>
        <taxon>Oweniida</taxon>
        <taxon>Oweniidae</taxon>
        <taxon>Owenia</taxon>
    </lineage>
</organism>
<dbReference type="EMBL" id="CAIIXF020000008">
    <property type="protein sequence ID" value="CAH1791545.1"/>
    <property type="molecule type" value="Genomic_DNA"/>
</dbReference>
<comment type="caution">
    <text evidence="1">The sequence shown here is derived from an EMBL/GenBank/DDBJ whole genome shotgun (WGS) entry which is preliminary data.</text>
</comment>
<evidence type="ECO:0000313" key="2">
    <source>
        <dbReference type="Proteomes" id="UP000749559"/>
    </source>
</evidence>
<keyword evidence="2" id="KW-1185">Reference proteome</keyword>
<name>A0A8J1U223_OWEFU</name>
<gene>
    <name evidence="1" type="ORF">OFUS_LOCUS16618</name>
</gene>
<dbReference type="AlphaFoldDB" id="A0A8J1U223"/>
<reference evidence="1" key="1">
    <citation type="submission" date="2022-03" db="EMBL/GenBank/DDBJ databases">
        <authorList>
            <person name="Martin C."/>
        </authorList>
    </citation>
    <scope>NUCLEOTIDE SEQUENCE</scope>
</reference>
<proteinExistence type="predicted"/>
<accession>A0A8J1U223</accession>
<sequence>MHENCKYVSFSLKSDKAMGIGSAATFKCTRLNMESLIILVLLAAGNCQGLEWKMSVAEPSFVFKTLFNNVETINLPDDMCVYRIIVKSKQMTRLPSEVVLWFKDPMGTNDQAKIQALVHDYKTKTSTLNLNSPKEIKKVKITSLWNPARIEEIILDYSPCDVLEWKMSVAEPSFVFKTLFNNVETINLPDDMCVYRIIVKSKQMTRLPSEVVLWFKDPMGTNDQAKIQAYLHNDKTKTSTLNLSSPKEIKKVKMTSWWNPATIEEIILDHNYSPCHGEGTHQTPQH</sequence>